<sequence>MIPLYSPSRRSLAASPADAVRNMFLASTHATSWTTQVPTKETNAGNFQSLRETQHVMVPRASSAPGGPGRRGASAADLSLTTYSQHFLDTGPNGNYEENCAAAERSRPKSKK</sequence>
<proteinExistence type="predicted"/>
<protein>
    <submittedName>
        <fullName evidence="2">Uncharacterized protein</fullName>
    </submittedName>
</protein>
<dbReference type="Proteomes" id="UP000626109">
    <property type="component" value="Unassembled WGS sequence"/>
</dbReference>
<comment type="caution">
    <text evidence="2">The sequence shown here is derived from an EMBL/GenBank/DDBJ whole genome shotgun (WGS) entry which is preliminary data.</text>
</comment>
<dbReference type="EMBL" id="CAJNNW010027346">
    <property type="protein sequence ID" value="CAE8690957.1"/>
    <property type="molecule type" value="Genomic_DNA"/>
</dbReference>
<gene>
    <name evidence="2" type="ORF">PGLA1383_LOCUS35116</name>
    <name evidence="3" type="ORF">PGLA2088_LOCUS27187</name>
</gene>
<feature type="region of interest" description="Disordered" evidence="1">
    <location>
        <begin position="89"/>
        <end position="112"/>
    </location>
</feature>
<keyword evidence="4" id="KW-1185">Reference proteome</keyword>
<accession>A0A813FV49</accession>
<evidence type="ECO:0000313" key="4">
    <source>
        <dbReference type="Proteomes" id="UP000654075"/>
    </source>
</evidence>
<evidence type="ECO:0000313" key="3">
    <source>
        <dbReference type="EMBL" id="CAE8690957.1"/>
    </source>
</evidence>
<evidence type="ECO:0000313" key="2">
    <source>
        <dbReference type="EMBL" id="CAE8617456.1"/>
    </source>
</evidence>
<evidence type="ECO:0000256" key="1">
    <source>
        <dbReference type="SAM" id="MobiDB-lite"/>
    </source>
</evidence>
<dbReference type="EMBL" id="CAJNNV010026159">
    <property type="protein sequence ID" value="CAE8617456.1"/>
    <property type="molecule type" value="Genomic_DNA"/>
</dbReference>
<organism evidence="2 4">
    <name type="scientific">Polarella glacialis</name>
    <name type="common">Dinoflagellate</name>
    <dbReference type="NCBI Taxonomy" id="89957"/>
    <lineage>
        <taxon>Eukaryota</taxon>
        <taxon>Sar</taxon>
        <taxon>Alveolata</taxon>
        <taxon>Dinophyceae</taxon>
        <taxon>Suessiales</taxon>
        <taxon>Suessiaceae</taxon>
        <taxon>Polarella</taxon>
    </lineage>
</organism>
<name>A0A813FV49_POLGL</name>
<reference evidence="2" key="1">
    <citation type="submission" date="2021-02" db="EMBL/GenBank/DDBJ databases">
        <authorList>
            <person name="Dougan E. K."/>
            <person name="Rhodes N."/>
            <person name="Thang M."/>
            <person name="Chan C."/>
        </authorList>
    </citation>
    <scope>NUCLEOTIDE SEQUENCE</scope>
</reference>
<dbReference type="Proteomes" id="UP000654075">
    <property type="component" value="Unassembled WGS sequence"/>
</dbReference>
<dbReference type="AlphaFoldDB" id="A0A813FV49"/>
<feature type="non-terminal residue" evidence="2">
    <location>
        <position position="112"/>
    </location>
</feature>